<evidence type="ECO:0008006" key="3">
    <source>
        <dbReference type="Google" id="ProtNLM"/>
    </source>
</evidence>
<sequence length="117" mass="13576">MFPAGNMFTDIEEEKIRNLANEFLGPKKSLLLSSLNRTAKFRNEKLFDLIRELGIYKVSSVAGERDVDYAMIKRITDTRNKLFHKSESFEDGVLYYSLFPLVTQIVELILKDPTRIL</sequence>
<dbReference type="Proteomes" id="UP000234420">
    <property type="component" value="Unassembled WGS sequence"/>
</dbReference>
<proteinExistence type="predicted"/>
<accession>A0A2N4UMH8</accession>
<reference evidence="1 2" key="1">
    <citation type="journal article" date="2018" name="Syst. Appl. Microbiol.">
        <title>Photobacterium carnosum sp. nov., isolated from spoiled modified atmosphere packaged poultry meat.</title>
        <authorList>
            <person name="Hilgarth M."/>
            <person name="Fuertes S."/>
            <person name="Ehrmann M."/>
            <person name="Vogel R.F."/>
        </authorList>
    </citation>
    <scope>NUCLEOTIDE SEQUENCE [LARGE SCALE GENOMIC DNA]</scope>
    <source>
        <strain evidence="1 2">TMW 2.2021</strain>
    </source>
</reference>
<dbReference type="EMBL" id="NPIB01000036">
    <property type="protein sequence ID" value="PLC56214.1"/>
    <property type="molecule type" value="Genomic_DNA"/>
</dbReference>
<keyword evidence="2" id="KW-1185">Reference proteome</keyword>
<evidence type="ECO:0000313" key="2">
    <source>
        <dbReference type="Proteomes" id="UP000234420"/>
    </source>
</evidence>
<evidence type="ECO:0000313" key="1">
    <source>
        <dbReference type="EMBL" id="PLC56214.1"/>
    </source>
</evidence>
<organism evidence="1 2">
    <name type="scientific">Photobacterium carnosum</name>
    <dbReference type="NCBI Taxonomy" id="2023717"/>
    <lineage>
        <taxon>Bacteria</taxon>
        <taxon>Pseudomonadati</taxon>
        <taxon>Pseudomonadota</taxon>
        <taxon>Gammaproteobacteria</taxon>
        <taxon>Vibrionales</taxon>
        <taxon>Vibrionaceae</taxon>
        <taxon>Photobacterium</taxon>
    </lineage>
</organism>
<protein>
    <recommendedName>
        <fullName evidence="3">RiboL-PSP-HEPN domain-containing protein</fullName>
    </recommendedName>
</protein>
<gene>
    <name evidence="1" type="ORF">CIK00_19740</name>
</gene>
<comment type="caution">
    <text evidence="1">The sequence shown here is derived from an EMBL/GenBank/DDBJ whole genome shotgun (WGS) entry which is preliminary data.</text>
</comment>
<name>A0A2N4UMH8_9GAMM</name>
<dbReference type="AlphaFoldDB" id="A0A2N4UMH8"/>